<sequence length="101" mass="11325">MFINVAVIALYSLSDKDLLELSSHTVASCTYEQDDIRVINMKTITEVIVMVPHCPRLPSGVQENRYFMAEKPGLDIATFGIPGDPRDVEDEEDDNHNDNTV</sequence>
<keyword evidence="3" id="KW-1185">Reference proteome</keyword>
<proteinExistence type="predicted"/>
<gene>
    <name evidence="2" type="ORF">F5891DRAFT_963509</name>
</gene>
<feature type="region of interest" description="Disordered" evidence="1">
    <location>
        <begin position="79"/>
        <end position="101"/>
    </location>
</feature>
<dbReference type="GeneID" id="64670312"/>
<protein>
    <submittedName>
        <fullName evidence="2">Uncharacterized protein</fullName>
    </submittedName>
</protein>
<dbReference type="Proteomes" id="UP001195769">
    <property type="component" value="Unassembled WGS sequence"/>
</dbReference>
<dbReference type="EMBL" id="JABBWK010000109">
    <property type="protein sequence ID" value="KAG1893060.1"/>
    <property type="molecule type" value="Genomic_DNA"/>
</dbReference>
<reference evidence="2" key="1">
    <citation type="journal article" date="2020" name="New Phytol.">
        <title>Comparative genomics reveals dynamic genome evolution in host specialist ectomycorrhizal fungi.</title>
        <authorList>
            <person name="Lofgren L.A."/>
            <person name="Nguyen N.H."/>
            <person name="Vilgalys R."/>
            <person name="Ruytinx J."/>
            <person name="Liao H.L."/>
            <person name="Branco S."/>
            <person name="Kuo A."/>
            <person name="LaButti K."/>
            <person name="Lipzen A."/>
            <person name="Andreopoulos W."/>
            <person name="Pangilinan J."/>
            <person name="Riley R."/>
            <person name="Hundley H."/>
            <person name="Na H."/>
            <person name="Barry K."/>
            <person name="Grigoriev I.V."/>
            <person name="Stajich J.E."/>
            <person name="Kennedy P.G."/>
        </authorList>
    </citation>
    <scope>NUCLEOTIDE SEQUENCE</scope>
    <source>
        <strain evidence="2">FC203</strain>
    </source>
</reference>
<accession>A0AAD4DSE0</accession>
<evidence type="ECO:0000256" key="1">
    <source>
        <dbReference type="SAM" id="MobiDB-lite"/>
    </source>
</evidence>
<name>A0AAD4DSE0_9AGAM</name>
<evidence type="ECO:0000313" key="2">
    <source>
        <dbReference type="EMBL" id="KAG1893060.1"/>
    </source>
</evidence>
<organism evidence="2 3">
    <name type="scientific">Suillus fuscotomentosus</name>
    <dbReference type="NCBI Taxonomy" id="1912939"/>
    <lineage>
        <taxon>Eukaryota</taxon>
        <taxon>Fungi</taxon>
        <taxon>Dikarya</taxon>
        <taxon>Basidiomycota</taxon>
        <taxon>Agaricomycotina</taxon>
        <taxon>Agaricomycetes</taxon>
        <taxon>Agaricomycetidae</taxon>
        <taxon>Boletales</taxon>
        <taxon>Suillineae</taxon>
        <taxon>Suillaceae</taxon>
        <taxon>Suillus</taxon>
    </lineage>
</organism>
<evidence type="ECO:0000313" key="3">
    <source>
        <dbReference type="Proteomes" id="UP001195769"/>
    </source>
</evidence>
<comment type="caution">
    <text evidence="2">The sequence shown here is derived from an EMBL/GenBank/DDBJ whole genome shotgun (WGS) entry which is preliminary data.</text>
</comment>
<dbReference type="RefSeq" id="XP_041218636.1">
    <property type="nucleotide sequence ID" value="XM_041376014.1"/>
</dbReference>
<dbReference type="AlphaFoldDB" id="A0AAD4DSE0"/>